<name>A0ABS3KJS0_9PROT</name>
<keyword evidence="1" id="KW-0805">Transcription regulation</keyword>
<dbReference type="EMBL" id="JACTNG010000001">
    <property type="protein sequence ID" value="MBO1077714.1"/>
    <property type="molecule type" value="Genomic_DNA"/>
</dbReference>
<dbReference type="Pfam" id="PF00455">
    <property type="entry name" value="DeoRC"/>
    <property type="match status" value="1"/>
</dbReference>
<sequence>MRVSERRDRIVELLVEHRRMTVETLARQLGASQETIRRDLTDLAARDRLHKFHGGAMLPDRMAEDAFALRMAENQSAKQAIGTAAARLFAPGDTLFVDTGSTTLAFATALARRDGLTVITNSVGIAQQMSRNGNRAFLLGGEHRHEAGENIGPLVLQQLAGFQPDHAVLTVGGITASGVHDFDLEEAEIARSMIERSRQVTVLADSSKFDRAALFHLCPLSRLGRLVTDRAPAPPLLAALRGAGVEVILASTEI</sequence>
<dbReference type="Gene3D" id="3.40.50.1360">
    <property type="match status" value="1"/>
</dbReference>
<dbReference type="PANTHER" id="PTHR30363:SF44">
    <property type="entry name" value="AGA OPERON TRANSCRIPTIONAL REPRESSOR-RELATED"/>
    <property type="match status" value="1"/>
</dbReference>
<gene>
    <name evidence="5" type="ORF">IAI61_01630</name>
</gene>
<dbReference type="PROSITE" id="PS00894">
    <property type="entry name" value="HTH_DEOR_1"/>
    <property type="match status" value="1"/>
</dbReference>
<evidence type="ECO:0000256" key="3">
    <source>
        <dbReference type="ARBA" id="ARBA00023163"/>
    </source>
</evidence>
<dbReference type="SMART" id="SM00420">
    <property type="entry name" value="HTH_DEOR"/>
    <property type="match status" value="1"/>
</dbReference>
<dbReference type="SMART" id="SM01134">
    <property type="entry name" value="DeoRC"/>
    <property type="match status" value="1"/>
</dbReference>
<keyword evidence="2" id="KW-0238">DNA-binding</keyword>
<comment type="caution">
    <text evidence="5">The sequence shown here is derived from an EMBL/GenBank/DDBJ whole genome shotgun (WGS) entry which is preliminary data.</text>
</comment>
<evidence type="ECO:0000259" key="4">
    <source>
        <dbReference type="PROSITE" id="PS51000"/>
    </source>
</evidence>
<feature type="domain" description="HTH deoR-type" evidence="4">
    <location>
        <begin position="3"/>
        <end position="58"/>
    </location>
</feature>
<evidence type="ECO:0000313" key="5">
    <source>
        <dbReference type="EMBL" id="MBO1077714.1"/>
    </source>
</evidence>
<dbReference type="InterPro" id="IPR037171">
    <property type="entry name" value="NagB/RpiA_transferase-like"/>
</dbReference>
<evidence type="ECO:0000313" key="6">
    <source>
        <dbReference type="Proteomes" id="UP001518989"/>
    </source>
</evidence>
<evidence type="ECO:0000256" key="1">
    <source>
        <dbReference type="ARBA" id="ARBA00023015"/>
    </source>
</evidence>
<dbReference type="SUPFAM" id="SSF46785">
    <property type="entry name" value="Winged helix' DNA-binding domain"/>
    <property type="match status" value="1"/>
</dbReference>
<dbReference type="Pfam" id="PF08220">
    <property type="entry name" value="HTH_DeoR"/>
    <property type="match status" value="1"/>
</dbReference>
<proteinExistence type="predicted"/>
<dbReference type="PRINTS" id="PR00037">
    <property type="entry name" value="HTHLACR"/>
</dbReference>
<dbReference type="PANTHER" id="PTHR30363">
    <property type="entry name" value="HTH-TYPE TRANSCRIPTIONAL REGULATOR SRLR-RELATED"/>
    <property type="match status" value="1"/>
</dbReference>
<dbReference type="Gene3D" id="1.10.10.10">
    <property type="entry name" value="Winged helix-like DNA-binding domain superfamily/Winged helix DNA-binding domain"/>
    <property type="match status" value="1"/>
</dbReference>
<dbReference type="PROSITE" id="PS51000">
    <property type="entry name" value="HTH_DEOR_2"/>
    <property type="match status" value="1"/>
</dbReference>
<protein>
    <submittedName>
        <fullName evidence="5">DeoR/GlpR transcriptional regulator</fullName>
    </submittedName>
</protein>
<dbReference type="InterPro" id="IPR036388">
    <property type="entry name" value="WH-like_DNA-bd_sf"/>
</dbReference>
<dbReference type="InterPro" id="IPR050313">
    <property type="entry name" value="Carb_Metab_HTH_regulators"/>
</dbReference>
<dbReference type="Proteomes" id="UP001518989">
    <property type="component" value="Unassembled WGS sequence"/>
</dbReference>
<organism evidence="5 6">
    <name type="scientific">Roseomonas haemaphysalidis</name>
    <dbReference type="NCBI Taxonomy" id="2768162"/>
    <lineage>
        <taxon>Bacteria</taxon>
        <taxon>Pseudomonadati</taxon>
        <taxon>Pseudomonadota</taxon>
        <taxon>Alphaproteobacteria</taxon>
        <taxon>Acetobacterales</taxon>
        <taxon>Roseomonadaceae</taxon>
        <taxon>Roseomonas</taxon>
    </lineage>
</organism>
<reference evidence="5 6" key="1">
    <citation type="submission" date="2020-09" db="EMBL/GenBank/DDBJ databases">
        <title>Roseomonas.</title>
        <authorList>
            <person name="Zhu W."/>
        </authorList>
    </citation>
    <scope>NUCLEOTIDE SEQUENCE [LARGE SCALE GENOMIC DNA]</scope>
    <source>
        <strain evidence="5 6">573</strain>
    </source>
</reference>
<keyword evidence="3" id="KW-0804">Transcription</keyword>
<dbReference type="RefSeq" id="WP_207415121.1">
    <property type="nucleotide sequence ID" value="NZ_CP061179.1"/>
</dbReference>
<dbReference type="SUPFAM" id="SSF100950">
    <property type="entry name" value="NagB/RpiA/CoA transferase-like"/>
    <property type="match status" value="1"/>
</dbReference>
<dbReference type="InterPro" id="IPR014036">
    <property type="entry name" value="DeoR-like_C"/>
</dbReference>
<evidence type="ECO:0000256" key="2">
    <source>
        <dbReference type="ARBA" id="ARBA00023125"/>
    </source>
</evidence>
<dbReference type="InterPro" id="IPR036390">
    <property type="entry name" value="WH_DNA-bd_sf"/>
</dbReference>
<dbReference type="InterPro" id="IPR001034">
    <property type="entry name" value="DeoR_HTH"/>
</dbReference>
<dbReference type="InterPro" id="IPR018356">
    <property type="entry name" value="Tscrpt_reg_HTH_DeoR_CS"/>
</dbReference>
<accession>A0ABS3KJS0</accession>
<keyword evidence="6" id="KW-1185">Reference proteome</keyword>